<dbReference type="EMBL" id="CP158262">
    <property type="protein sequence ID" value="XDJ68395.1"/>
    <property type="molecule type" value="Genomic_DNA"/>
</dbReference>
<keyword evidence="1" id="KW-0812">Transmembrane</keyword>
<keyword evidence="1" id="KW-0472">Membrane</keyword>
<dbReference type="GO" id="GO:0016020">
    <property type="term" value="C:membrane"/>
    <property type="evidence" value="ECO:0007669"/>
    <property type="project" value="InterPro"/>
</dbReference>
<feature type="transmembrane region" description="Helical" evidence="1">
    <location>
        <begin position="135"/>
        <end position="157"/>
    </location>
</feature>
<proteinExistence type="predicted"/>
<feature type="transmembrane region" description="Helical" evidence="1">
    <location>
        <begin position="226"/>
        <end position="250"/>
    </location>
</feature>
<evidence type="ECO:0000256" key="1">
    <source>
        <dbReference type="SAM" id="Phobius"/>
    </source>
</evidence>
<sequence>MTPASAPFSLPRHLAVGILILVSAIFASNHIAARIAFDDGAGVLLGILCRAGASLLALSGIVLWRRQSLGLPMRLSAWQALLGLLIALQSFCLYSAVARIPVALALLINSVFPLLFALLTWALGGPRPSRRASLLMGLILAGLALVLDLPGLLGGGVSLSARWAAGVLLAFGSASFFACALWITEHRLASLAGTVRSLYTILIVFCAMLAAGMADVMPGGMRVPDGWAGWAALAALSLCYATGFCTLFILMPRLDMPRNAPVMNAEPVASLILGWLLLDQAFNGRQLLGGLIVLACIVILAYSRRR</sequence>
<keyword evidence="1" id="KW-1133">Transmembrane helix</keyword>
<dbReference type="EMBL" id="CP158252">
    <property type="protein sequence ID" value="XDJ41244.1"/>
    <property type="molecule type" value="Genomic_DNA"/>
</dbReference>
<feature type="transmembrane region" description="Helical" evidence="1">
    <location>
        <begin position="163"/>
        <end position="183"/>
    </location>
</feature>
<dbReference type="Pfam" id="PF00892">
    <property type="entry name" value="EamA"/>
    <property type="match status" value="2"/>
</dbReference>
<feature type="transmembrane region" description="Helical" evidence="1">
    <location>
        <begin position="284"/>
        <end position="302"/>
    </location>
</feature>
<feature type="transmembrane region" description="Helical" evidence="1">
    <location>
        <begin position="102"/>
        <end position="123"/>
    </location>
</feature>
<gene>
    <name evidence="5" type="ORF">ABRY94_09845</name>
    <name evidence="3" type="ORF">ABRY99_09805</name>
    <name evidence="4" type="ORF">ABRZ04_08655</name>
</gene>
<evidence type="ECO:0000313" key="4">
    <source>
        <dbReference type="EMBL" id="XDJ46417.1"/>
    </source>
</evidence>
<protein>
    <submittedName>
        <fullName evidence="4">DMT family transporter</fullName>
    </submittedName>
</protein>
<evidence type="ECO:0000259" key="2">
    <source>
        <dbReference type="Pfam" id="PF00892"/>
    </source>
</evidence>
<dbReference type="EMBL" id="CP158254">
    <property type="protein sequence ID" value="XDJ46417.1"/>
    <property type="molecule type" value="Genomic_DNA"/>
</dbReference>
<reference evidence="4" key="1">
    <citation type="submission" date="2024-05" db="EMBL/GenBank/DDBJ databases">
        <authorList>
            <person name="Luo Y.-C."/>
            <person name="Nicholds J."/>
            <person name="Mortimer T."/>
            <person name="Maboni G."/>
        </authorList>
    </citation>
    <scope>NUCLEOTIDE SEQUENCE</scope>
    <source>
        <strain evidence="5">144863</strain>
        <strain evidence="4">151836</strain>
        <strain evidence="3">153920</strain>
    </source>
</reference>
<evidence type="ECO:0000313" key="3">
    <source>
        <dbReference type="EMBL" id="XDJ41244.1"/>
    </source>
</evidence>
<feature type="transmembrane region" description="Helical" evidence="1">
    <location>
        <begin position="76"/>
        <end position="96"/>
    </location>
</feature>
<dbReference type="SUPFAM" id="SSF103481">
    <property type="entry name" value="Multidrug resistance efflux transporter EmrE"/>
    <property type="match status" value="2"/>
</dbReference>
<feature type="domain" description="EamA" evidence="2">
    <location>
        <begin position="165"/>
        <end position="300"/>
    </location>
</feature>
<organism evidence="4">
    <name type="scientific">Castellaniella ginsengisoli</name>
    <dbReference type="NCBI Taxonomy" id="546114"/>
    <lineage>
        <taxon>Bacteria</taxon>
        <taxon>Pseudomonadati</taxon>
        <taxon>Pseudomonadota</taxon>
        <taxon>Betaproteobacteria</taxon>
        <taxon>Burkholderiales</taxon>
        <taxon>Alcaligenaceae</taxon>
        <taxon>Castellaniella</taxon>
    </lineage>
</organism>
<dbReference type="PANTHER" id="PTHR22911:SF79">
    <property type="entry name" value="MOBA-LIKE NTP TRANSFERASE DOMAIN-CONTAINING PROTEIN"/>
    <property type="match status" value="1"/>
</dbReference>
<feature type="transmembrane region" description="Helical" evidence="1">
    <location>
        <begin position="43"/>
        <end position="64"/>
    </location>
</feature>
<dbReference type="AlphaFoldDB" id="A0AB39CWH7"/>
<dbReference type="InterPro" id="IPR000620">
    <property type="entry name" value="EamA_dom"/>
</dbReference>
<feature type="domain" description="EamA" evidence="2">
    <location>
        <begin position="17"/>
        <end position="147"/>
    </location>
</feature>
<dbReference type="PANTHER" id="PTHR22911">
    <property type="entry name" value="ACYL-MALONYL CONDENSING ENZYME-RELATED"/>
    <property type="match status" value="1"/>
</dbReference>
<feature type="transmembrane region" description="Helical" evidence="1">
    <location>
        <begin position="195"/>
        <end position="214"/>
    </location>
</feature>
<dbReference type="Gene3D" id="1.10.3730.20">
    <property type="match status" value="1"/>
</dbReference>
<dbReference type="InterPro" id="IPR037185">
    <property type="entry name" value="EmrE-like"/>
</dbReference>
<dbReference type="RefSeq" id="WP_368639247.1">
    <property type="nucleotide sequence ID" value="NZ_CP158252.1"/>
</dbReference>
<accession>A0AB39CWH7</accession>
<evidence type="ECO:0000313" key="5">
    <source>
        <dbReference type="EMBL" id="XDJ68395.1"/>
    </source>
</evidence>
<name>A0AB39CWH7_9BURK</name>